<reference evidence="2 3" key="1">
    <citation type="submission" date="2019-02" db="EMBL/GenBank/DDBJ databases">
        <title>Deep-cultivation of Planctomycetes and their phenomic and genomic characterization uncovers novel biology.</title>
        <authorList>
            <person name="Wiegand S."/>
            <person name="Jogler M."/>
            <person name="Boedeker C."/>
            <person name="Pinto D."/>
            <person name="Vollmers J."/>
            <person name="Rivas-Marin E."/>
            <person name="Kohn T."/>
            <person name="Peeters S.H."/>
            <person name="Heuer A."/>
            <person name="Rast P."/>
            <person name="Oberbeckmann S."/>
            <person name="Bunk B."/>
            <person name="Jeske O."/>
            <person name="Meyerdierks A."/>
            <person name="Storesund J.E."/>
            <person name="Kallscheuer N."/>
            <person name="Luecker S."/>
            <person name="Lage O.M."/>
            <person name="Pohl T."/>
            <person name="Merkel B.J."/>
            <person name="Hornburger P."/>
            <person name="Mueller R.-W."/>
            <person name="Bruemmer F."/>
            <person name="Labrenz M."/>
            <person name="Spormann A.M."/>
            <person name="Op den Camp H."/>
            <person name="Overmann J."/>
            <person name="Amann R."/>
            <person name="Jetten M.S.M."/>
            <person name="Mascher T."/>
            <person name="Medema M.H."/>
            <person name="Devos D.P."/>
            <person name="Kaster A.-K."/>
            <person name="Ovreas L."/>
            <person name="Rohde M."/>
            <person name="Galperin M.Y."/>
            <person name="Jogler C."/>
        </authorList>
    </citation>
    <scope>NUCLEOTIDE SEQUENCE [LARGE SCALE GENOMIC DNA]</scope>
    <source>
        <strain evidence="2 3">KS4</strain>
    </source>
</reference>
<dbReference type="KEGG" id="pcor:KS4_27140"/>
<accession>A0A517YWN6</accession>
<name>A0A517YWN6_9BACT</name>
<evidence type="ECO:0000313" key="2">
    <source>
        <dbReference type="EMBL" id="QDU34643.1"/>
    </source>
</evidence>
<dbReference type="Proteomes" id="UP000317369">
    <property type="component" value="Chromosome"/>
</dbReference>
<organism evidence="2 3">
    <name type="scientific">Poriferisphaera corsica</name>
    <dbReference type="NCBI Taxonomy" id="2528020"/>
    <lineage>
        <taxon>Bacteria</taxon>
        <taxon>Pseudomonadati</taxon>
        <taxon>Planctomycetota</taxon>
        <taxon>Phycisphaerae</taxon>
        <taxon>Phycisphaerales</taxon>
        <taxon>Phycisphaeraceae</taxon>
        <taxon>Poriferisphaera</taxon>
    </lineage>
</organism>
<dbReference type="OrthoDB" id="9853621at2"/>
<evidence type="ECO:0000256" key="1">
    <source>
        <dbReference type="SAM" id="MobiDB-lite"/>
    </source>
</evidence>
<dbReference type="RefSeq" id="WP_145078784.1">
    <property type="nucleotide sequence ID" value="NZ_CP036425.1"/>
</dbReference>
<keyword evidence="3" id="KW-1185">Reference proteome</keyword>
<protein>
    <submittedName>
        <fullName evidence="2">Uncharacterized protein</fullName>
    </submittedName>
</protein>
<proteinExistence type="predicted"/>
<gene>
    <name evidence="2" type="ORF">KS4_27140</name>
</gene>
<feature type="region of interest" description="Disordered" evidence="1">
    <location>
        <begin position="254"/>
        <end position="282"/>
    </location>
</feature>
<feature type="region of interest" description="Disordered" evidence="1">
    <location>
        <begin position="640"/>
        <end position="669"/>
    </location>
</feature>
<evidence type="ECO:0000313" key="3">
    <source>
        <dbReference type="Proteomes" id="UP000317369"/>
    </source>
</evidence>
<dbReference type="EMBL" id="CP036425">
    <property type="protein sequence ID" value="QDU34643.1"/>
    <property type="molecule type" value="Genomic_DNA"/>
</dbReference>
<feature type="region of interest" description="Disordered" evidence="1">
    <location>
        <begin position="319"/>
        <end position="362"/>
    </location>
</feature>
<dbReference type="Gene3D" id="2.60.450.10">
    <property type="entry name" value="Lipopolysaccharide (LPS) transport protein A like domain"/>
    <property type="match status" value="1"/>
</dbReference>
<dbReference type="AlphaFoldDB" id="A0A517YWN6"/>
<sequence>MYKRVIFVGAALLISGIILAIALLVDVTTSPRANTPSPTDNNIPIEDIRIPEFNPEDVVANVDELGQQFPNLSNVKLTIIEPDRIIGFGWDRVNPQDEGWLELIKPVIRINTNPNIAPANQIVVVTADQGRILAPQRTQLREAQLRGNVIITVYEVPEGASIDFNSNRDVQIRLTLENIDYNEQLLEATSTRAITVEGPQVLFKGEGLEIRFSDIKNRLEKLEIFKGKSLSIKPEAPPKPQYTLQPVTHLNTTLNHQQDRPTNPEPTPPTPSSARTPKAPQFYRTRFEDDIAISTDNTQTRINAEILELLFSLAALDNKSSSKDDTTPSQPTKSTPATEPETPAADNTTTPTPSPDAPIFVPDPAKDINIYWTGRLVMEPQVVPPADLADDRDVLMTLRGSGINPVKIITAKGESVTASDVSYLRSTSRLAATGTTAHPLTVISKDGKISAQKFQIDQAKASGFITGPGRIAAESEDANINGTTITWQDRLDLAFYLKDKAQDRDPNNINLGEIDLIDAVKTATFHGSPVITSRDLDIKATDNLTIKLSQKQGSRQNPLSLTGNTAVSLSARNNNQNINIDADKLDISLTQNAEGNTVPSRIFAQDNVKTDAPQLTLEAGLLDLTLNPDNLDDIQLTSNTKLDEADTNPQPETQPTPEQPQADEPPIVTFPKSPEEILEEYKTAEKPQTPEKQDETLDLATLNFSRQFQAVQKLVAEHNVKVHIKDQDMKAFGERLVITGETQELIIAGTTQNLAVINHNDATITGENQIIWRNLTNNVFIPGKGSMQQTQSNPDKDTLTSITWNKSMTANLATGQADFDGNVLLISDTKQASLTPTNPANNQRKEDVVELKTDTLNVKFSTKNNTSNTVLDQAKESSTNTDTPLNNVVGNNKIQFARATGPSTKFTATTFGLNNANKRTTQFRFTLAGNRDISFNGQNERINIIGPGNILIEDYQPRSPSSPQSTSTATNPIAGMQVTGEGKTVFTWQKSLTLDAARNDMLMVGSVFMIHEPASGSDTVQMDANRLYAKLNDAGGLGSWMSDEGSPQPDLQLIRADGNVKLQSSGYTIYSNDLQYTGADQLILLSSNEGEEVRVEGGKYPIPPAKEMEYDVAKDRFTARDVTGGFVPIPQN</sequence>
<feature type="compositionally biased region" description="Low complexity" evidence="1">
    <location>
        <begin position="331"/>
        <end position="351"/>
    </location>
</feature>